<dbReference type="OrthoDB" id="8250967at2"/>
<dbReference type="Gene3D" id="2.40.110.10">
    <property type="entry name" value="Butyryl-CoA Dehydrogenase, subunit A, domain 2"/>
    <property type="match status" value="1"/>
</dbReference>
<dbReference type="PANTHER" id="PTHR43884">
    <property type="entry name" value="ACYL-COA DEHYDROGENASE"/>
    <property type="match status" value="1"/>
</dbReference>
<evidence type="ECO:0000259" key="3">
    <source>
        <dbReference type="Pfam" id="PF08028"/>
    </source>
</evidence>
<proteinExistence type="predicted"/>
<dbReference type="Gene3D" id="1.10.540.10">
    <property type="entry name" value="Acyl-CoA dehydrogenase/oxidase, N-terminal domain"/>
    <property type="match status" value="1"/>
</dbReference>
<dbReference type="PIRSF" id="PIRSF016578">
    <property type="entry name" value="HsaA"/>
    <property type="match status" value="1"/>
</dbReference>
<dbReference type="GO" id="GO:0050660">
    <property type="term" value="F:flavin adenine dinucleotide binding"/>
    <property type="evidence" value="ECO:0007669"/>
    <property type="project" value="InterPro"/>
</dbReference>
<feature type="domain" description="Acyl-CoA dehydrogenase/oxidase N-terminal" evidence="2">
    <location>
        <begin position="44"/>
        <end position="116"/>
    </location>
</feature>
<keyword evidence="5" id="KW-1185">Reference proteome</keyword>
<reference evidence="5" key="1">
    <citation type="submission" date="2018-07" db="EMBL/GenBank/DDBJ databases">
        <authorList>
            <person name="Safronova V.I."/>
            <person name="Chirak E.R."/>
            <person name="Sazanova A.L."/>
        </authorList>
    </citation>
    <scope>NUCLEOTIDE SEQUENCE [LARGE SCALE GENOMIC DNA]</scope>
    <source>
        <strain evidence="5">RCAM04685</strain>
    </source>
</reference>
<evidence type="ECO:0000259" key="2">
    <source>
        <dbReference type="Pfam" id="PF02771"/>
    </source>
</evidence>
<dbReference type="InterPro" id="IPR036250">
    <property type="entry name" value="AcylCo_DH-like_C"/>
</dbReference>
<protein>
    <submittedName>
        <fullName evidence="4">Acyl-CoA dehydrogenase</fullName>
    </submittedName>
</protein>
<comment type="caution">
    <text evidence="4">The sequence shown here is derived from an EMBL/GenBank/DDBJ whole genome shotgun (WGS) entry which is preliminary data.</text>
</comment>
<dbReference type="AlphaFoldDB" id="A0A370L6Y2"/>
<dbReference type="InterPro" id="IPR009100">
    <property type="entry name" value="AcylCoA_DH/oxidase_NM_dom_sf"/>
</dbReference>
<evidence type="ECO:0000313" key="4">
    <source>
        <dbReference type="EMBL" id="RDJ25509.1"/>
    </source>
</evidence>
<dbReference type="EMBL" id="QQTP01000005">
    <property type="protein sequence ID" value="RDJ25509.1"/>
    <property type="molecule type" value="Genomic_DNA"/>
</dbReference>
<gene>
    <name evidence="4" type="ORF">DWE98_12380</name>
</gene>
<dbReference type="Proteomes" id="UP000255207">
    <property type="component" value="Unassembled WGS sequence"/>
</dbReference>
<dbReference type="SUPFAM" id="SSF56645">
    <property type="entry name" value="Acyl-CoA dehydrogenase NM domain-like"/>
    <property type="match status" value="1"/>
</dbReference>
<sequence>MSKPFRLRLSRPHSHSWRSEAMTLNKPEKLITESPVDRAIRLAPMAAAAAPESERLRRLAQPLVDALVEAGLFRLLMPASVGGEEVSPTTFLSVLEVMANADASTAWCLSQTSVCSTAAASLKLEVAREIFADPGAILASGFGGGQALLVSGGHLISGNWSFGSGSRHATWLAGSCTLCDAGGTPLRNANGQPMARMMLFPQGMATFSETWEVMGLKGTGSDSYAVSELFVPESHSFQFGALAQPHARSPLYALPPDSLWAGGFGSASLGVAQGMLDALIALAQEKTVRGQKRPLSESPVVQALVAEADARLRAARMLLHGTFSEVWAAMQSSGTIDLAQRVSIRLAASHAIQEAKTVVEQCYHAAGTSAVFTSAPFERRFRDMHMISQHLHGRRAHFETVGQFMLGLSPDVVFL</sequence>
<dbReference type="Gene3D" id="1.20.140.10">
    <property type="entry name" value="Butyryl-CoA Dehydrogenase, subunit A, domain 3"/>
    <property type="match status" value="1"/>
</dbReference>
<organism evidence="4 5">
    <name type="scientific">Bosea caraganae</name>
    <dbReference type="NCBI Taxonomy" id="2763117"/>
    <lineage>
        <taxon>Bacteria</taxon>
        <taxon>Pseudomonadati</taxon>
        <taxon>Pseudomonadota</taxon>
        <taxon>Alphaproteobacteria</taxon>
        <taxon>Hyphomicrobiales</taxon>
        <taxon>Boseaceae</taxon>
        <taxon>Bosea</taxon>
    </lineage>
</organism>
<accession>A0A370L6Y2</accession>
<dbReference type="Pfam" id="PF02771">
    <property type="entry name" value="Acyl-CoA_dh_N"/>
    <property type="match status" value="1"/>
</dbReference>
<keyword evidence="1" id="KW-0560">Oxidoreductase</keyword>
<dbReference type="InterPro" id="IPR013107">
    <property type="entry name" value="Acyl-CoA_DH_C"/>
</dbReference>
<dbReference type="GO" id="GO:0003995">
    <property type="term" value="F:acyl-CoA dehydrogenase activity"/>
    <property type="evidence" value="ECO:0007669"/>
    <property type="project" value="TreeGrafter"/>
</dbReference>
<dbReference type="InterPro" id="IPR013786">
    <property type="entry name" value="AcylCoA_DH/ox_N"/>
</dbReference>
<dbReference type="PANTHER" id="PTHR43884:SF12">
    <property type="entry name" value="ISOVALERYL-COA DEHYDROGENASE, MITOCHONDRIAL-RELATED"/>
    <property type="match status" value="1"/>
</dbReference>
<dbReference type="SUPFAM" id="SSF47203">
    <property type="entry name" value="Acyl-CoA dehydrogenase C-terminal domain-like"/>
    <property type="match status" value="1"/>
</dbReference>
<evidence type="ECO:0000256" key="1">
    <source>
        <dbReference type="ARBA" id="ARBA00023002"/>
    </source>
</evidence>
<evidence type="ECO:0000313" key="5">
    <source>
        <dbReference type="Proteomes" id="UP000255207"/>
    </source>
</evidence>
<name>A0A370L6Y2_9HYPH</name>
<dbReference type="Pfam" id="PF08028">
    <property type="entry name" value="Acyl-CoA_dh_2"/>
    <property type="match status" value="1"/>
</dbReference>
<feature type="domain" description="Acyl-CoA dehydrogenase C-terminal" evidence="3">
    <location>
        <begin position="264"/>
        <end position="392"/>
    </location>
</feature>
<dbReference type="InterPro" id="IPR046373">
    <property type="entry name" value="Acyl-CoA_Oxase/DH_mid-dom_sf"/>
</dbReference>
<dbReference type="InterPro" id="IPR037069">
    <property type="entry name" value="AcylCoA_DH/ox_N_sf"/>
</dbReference>